<dbReference type="Gene3D" id="1.10.3730.20">
    <property type="match status" value="1"/>
</dbReference>
<feature type="transmembrane region" description="Helical" evidence="6">
    <location>
        <begin position="75"/>
        <end position="94"/>
    </location>
</feature>
<feature type="transmembrane region" description="Helical" evidence="6">
    <location>
        <begin position="182"/>
        <end position="203"/>
    </location>
</feature>
<dbReference type="Pfam" id="PF00892">
    <property type="entry name" value="EamA"/>
    <property type="match status" value="2"/>
</dbReference>
<keyword evidence="3 6" id="KW-0812">Transmembrane</keyword>
<dbReference type="EMBL" id="JAATOP010000013">
    <property type="protein sequence ID" value="NIY73744.1"/>
    <property type="molecule type" value="Genomic_DNA"/>
</dbReference>
<feature type="transmembrane region" description="Helical" evidence="6">
    <location>
        <begin position="246"/>
        <end position="266"/>
    </location>
</feature>
<feature type="domain" description="EamA" evidence="7">
    <location>
        <begin position="155"/>
        <end position="284"/>
    </location>
</feature>
<feature type="transmembrane region" description="Helical" evidence="6">
    <location>
        <begin position="44"/>
        <end position="63"/>
    </location>
</feature>
<feature type="transmembrane region" description="Helical" evidence="6">
    <location>
        <begin position="272"/>
        <end position="290"/>
    </location>
</feature>
<feature type="transmembrane region" description="Helical" evidence="6">
    <location>
        <begin position="150"/>
        <end position="170"/>
    </location>
</feature>
<reference evidence="8 9" key="1">
    <citation type="submission" date="2020-03" db="EMBL/GenBank/DDBJ databases">
        <title>Bacterial isolates of synthetic phycosphere.</title>
        <authorList>
            <person name="Fu H."/>
            <person name="Moran M.A."/>
        </authorList>
    </citation>
    <scope>NUCLEOTIDE SEQUENCE [LARGE SCALE GENOMIC DNA]</scope>
    <source>
        <strain evidence="8 9">HF1</strain>
    </source>
</reference>
<keyword evidence="9" id="KW-1185">Reference proteome</keyword>
<feature type="transmembrane region" description="Helical" evidence="6">
    <location>
        <begin position="215"/>
        <end position="239"/>
    </location>
</feature>
<evidence type="ECO:0000313" key="8">
    <source>
        <dbReference type="EMBL" id="NIY73744.1"/>
    </source>
</evidence>
<dbReference type="PANTHER" id="PTHR22911">
    <property type="entry name" value="ACYL-MALONYL CONDENSING ENZYME-RELATED"/>
    <property type="match status" value="1"/>
</dbReference>
<comment type="caution">
    <text evidence="8">The sequence shown here is derived from an EMBL/GenBank/DDBJ whole genome shotgun (WGS) entry which is preliminary data.</text>
</comment>
<comment type="subcellular location">
    <subcellularLocation>
        <location evidence="1">Membrane</location>
        <topology evidence="1">Multi-pass membrane protein</topology>
    </subcellularLocation>
</comment>
<organism evidence="8 9">
    <name type="scientific">Marivivens donghaensis</name>
    <dbReference type="NCBI Taxonomy" id="1699413"/>
    <lineage>
        <taxon>Bacteria</taxon>
        <taxon>Pseudomonadati</taxon>
        <taxon>Pseudomonadota</taxon>
        <taxon>Alphaproteobacteria</taxon>
        <taxon>Rhodobacterales</taxon>
        <taxon>Paracoccaceae</taxon>
        <taxon>Marivivens group</taxon>
        <taxon>Marivivens</taxon>
    </lineage>
</organism>
<dbReference type="InterPro" id="IPR000620">
    <property type="entry name" value="EamA_dom"/>
</dbReference>
<sequence length="308" mass="32372">MAEPTSRNSSTFIGMAAMSFAMVLLPIGDSVTKTLTAYIEPSQIAAIRSVIQAGLLWIAFAAMNKSTRGNPFTKASAASGICVAIVSLSLITALKTIPLPTAIAIFFVEPLLLTLLAGLMLGEKPGPHRYAAIVVGLIGVLIILRPNFSVFGPTVLLPLVSAAAYALNMIITRKGTRNCSALTFQLGSTTFTCLTLVAVMMFTSDLGALRDTMTVGLSASLVLSGILAAATFPLIAYAFSQAEASVLAPFQYLEILGATAIGFLVFGDVPDGLTVLGTAVVLSSGLYIFHRERRANQPAKAIKVRQDR</sequence>
<evidence type="ECO:0000259" key="7">
    <source>
        <dbReference type="Pfam" id="PF00892"/>
    </source>
</evidence>
<keyword evidence="5 6" id="KW-0472">Membrane</keyword>
<evidence type="ECO:0000256" key="6">
    <source>
        <dbReference type="SAM" id="Phobius"/>
    </source>
</evidence>
<dbReference type="SUPFAM" id="SSF103481">
    <property type="entry name" value="Multidrug resistance efflux transporter EmrE"/>
    <property type="match status" value="2"/>
</dbReference>
<evidence type="ECO:0000313" key="9">
    <source>
        <dbReference type="Proteomes" id="UP000709466"/>
    </source>
</evidence>
<name>A0ABX0W0X8_9RHOB</name>
<feature type="transmembrane region" description="Helical" evidence="6">
    <location>
        <begin position="100"/>
        <end position="121"/>
    </location>
</feature>
<protein>
    <submittedName>
        <fullName evidence="8">DMT family transporter</fullName>
    </submittedName>
</protein>
<dbReference type="Proteomes" id="UP000709466">
    <property type="component" value="Unassembled WGS sequence"/>
</dbReference>
<evidence type="ECO:0000256" key="5">
    <source>
        <dbReference type="ARBA" id="ARBA00023136"/>
    </source>
</evidence>
<feature type="transmembrane region" description="Helical" evidence="6">
    <location>
        <begin position="12"/>
        <end position="32"/>
    </location>
</feature>
<dbReference type="PANTHER" id="PTHR22911:SF6">
    <property type="entry name" value="SOLUTE CARRIER FAMILY 35 MEMBER G1"/>
    <property type="match status" value="1"/>
</dbReference>
<gene>
    <name evidence="8" type="ORF">HCZ30_15030</name>
</gene>
<feature type="domain" description="EamA" evidence="7">
    <location>
        <begin position="14"/>
        <end position="144"/>
    </location>
</feature>
<feature type="transmembrane region" description="Helical" evidence="6">
    <location>
        <begin position="128"/>
        <end position="144"/>
    </location>
</feature>
<accession>A0ABX0W0X8</accession>
<evidence type="ECO:0000256" key="1">
    <source>
        <dbReference type="ARBA" id="ARBA00004141"/>
    </source>
</evidence>
<comment type="similarity">
    <text evidence="2">Belongs to the drug/metabolite transporter (DMT) superfamily. 10 TMS drug/metabolite exporter (DME) (TC 2.A.7.3) family.</text>
</comment>
<evidence type="ECO:0000256" key="4">
    <source>
        <dbReference type="ARBA" id="ARBA00022989"/>
    </source>
</evidence>
<proteinExistence type="inferred from homology"/>
<dbReference type="InterPro" id="IPR037185">
    <property type="entry name" value="EmrE-like"/>
</dbReference>
<evidence type="ECO:0000256" key="2">
    <source>
        <dbReference type="ARBA" id="ARBA00009853"/>
    </source>
</evidence>
<keyword evidence="4 6" id="KW-1133">Transmembrane helix</keyword>
<evidence type="ECO:0000256" key="3">
    <source>
        <dbReference type="ARBA" id="ARBA00022692"/>
    </source>
</evidence>